<protein>
    <submittedName>
        <fullName evidence="2">Uncharacterized protein</fullName>
    </submittedName>
</protein>
<accession>A0AAV7M581</accession>
<sequence>MRVRAWVPEWIGAEHKGRHQAGARLLTRHRRPQMPGVPGGPNQQKETRVRLEPSCSPSTSDPKTLSLPGVPRAVSAESSRVTESSYHVNDT</sequence>
<dbReference type="Proteomes" id="UP001066276">
    <property type="component" value="Chromosome 10"/>
</dbReference>
<dbReference type="EMBL" id="JANPWB010000014">
    <property type="protein sequence ID" value="KAJ1097975.1"/>
    <property type="molecule type" value="Genomic_DNA"/>
</dbReference>
<organism evidence="2 3">
    <name type="scientific">Pleurodeles waltl</name>
    <name type="common">Iberian ribbed newt</name>
    <dbReference type="NCBI Taxonomy" id="8319"/>
    <lineage>
        <taxon>Eukaryota</taxon>
        <taxon>Metazoa</taxon>
        <taxon>Chordata</taxon>
        <taxon>Craniata</taxon>
        <taxon>Vertebrata</taxon>
        <taxon>Euteleostomi</taxon>
        <taxon>Amphibia</taxon>
        <taxon>Batrachia</taxon>
        <taxon>Caudata</taxon>
        <taxon>Salamandroidea</taxon>
        <taxon>Salamandridae</taxon>
        <taxon>Pleurodelinae</taxon>
        <taxon>Pleurodeles</taxon>
    </lineage>
</organism>
<keyword evidence="3" id="KW-1185">Reference proteome</keyword>
<gene>
    <name evidence="2" type="ORF">NDU88_003091</name>
</gene>
<evidence type="ECO:0000313" key="3">
    <source>
        <dbReference type="Proteomes" id="UP001066276"/>
    </source>
</evidence>
<evidence type="ECO:0000256" key="1">
    <source>
        <dbReference type="SAM" id="MobiDB-lite"/>
    </source>
</evidence>
<name>A0AAV7M581_PLEWA</name>
<feature type="compositionally biased region" description="Polar residues" evidence="1">
    <location>
        <begin position="76"/>
        <end position="91"/>
    </location>
</feature>
<evidence type="ECO:0000313" key="2">
    <source>
        <dbReference type="EMBL" id="KAJ1097975.1"/>
    </source>
</evidence>
<feature type="region of interest" description="Disordered" evidence="1">
    <location>
        <begin position="28"/>
        <end position="91"/>
    </location>
</feature>
<comment type="caution">
    <text evidence="2">The sequence shown here is derived from an EMBL/GenBank/DDBJ whole genome shotgun (WGS) entry which is preliminary data.</text>
</comment>
<reference evidence="2" key="1">
    <citation type="journal article" date="2022" name="bioRxiv">
        <title>Sequencing and chromosome-scale assembly of the giantPleurodeles waltlgenome.</title>
        <authorList>
            <person name="Brown T."/>
            <person name="Elewa A."/>
            <person name="Iarovenko S."/>
            <person name="Subramanian E."/>
            <person name="Araus A.J."/>
            <person name="Petzold A."/>
            <person name="Susuki M."/>
            <person name="Suzuki K.-i.T."/>
            <person name="Hayashi T."/>
            <person name="Toyoda A."/>
            <person name="Oliveira C."/>
            <person name="Osipova E."/>
            <person name="Leigh N.D."/>
            <person name="Simon A."/>
            <person name="Yun M.H."/>
        </authorList>
    </citation>
    <scope>NUCLEOTIDE SEQUENCE</scope>
    <source>
        <strain evidence="2">20211129_DDA</strain>
        <tissue evidence="2">Liver</tissue>
    </source>
</reference>
<dbReference type="AlphaFoldDB" id="A0AAV7M581"/>
<proteinExistence type="predicted"/>